<dbReference type="AlphaFoldDB" id="A0A1W1CYE3"/>
<dbReference type="Gene3D" id="6.10.140.970">
    <property type="match status" value="1"/>
</dbReference>
<evidence type="ECO:0000313" key="1">
    <source>
        <dbReference type="EMBL" id="SFV70727.1"/>
    </source>
</evidence>
<dbReference type="EMBL" id="FPHM01000168">
    <property type="protein sequence ID" value="SFV70727.1"/>
    <property type="molecule type" value="Genomic_DNA"/>
</dbReference>
<gene>
    <name evidence="1" type="ORF">MNB_SV-13-1030</name>
</gene>
<proteinExistence type="predicted"/>
<protein>
    <submittedName>
        <fullName evidence="1">Cell binding factor 2</fullName>
    </submittedName>
</protein>
<reference evidence="1" key="1">
    <citation type="submission" date="2016-10" db="EMBL/GenBank/DDBJ databases">
        <authorList>
            <person name="de Groot N.N."/>
        </authorList>
    </citation>
    <scope>NUCLEOTIDE SEQUENCE</scope>
</reference>
<organism evidence="1">
    <name type="scientific">hydrothermal vent metagenome</name>
    <dbReference type="NCBI Taxonomy" id="652676"/>
    <lineage>
        <taxon>unclassified sequences</taxon>
        <taxon>metagenomes</taxon>
        <taxon>ecological metagenomes</taxon>
    </lineage>
</organism>
<name>A0A1W1CYE3_9ZZZZ</name>
<accession>A0A1W1CYE3</accession>
<sequence>MGQKDSSRIVDLSALNLDAKPRPVPVVPKVAKKRSKKTVVATINKHKIRKKEADAYLKQRTKGKVDNFDLLAKVQQKRLIYELAFPILSIEKAKKELTIIEKETIMARVWMQKEARHIKITVAEVRTVYDALKQQAIDVNDTRPIPPFKNIQDRLHVQMVEKQMMDKLMKNMKIEIIDK</sequence>